<dbReference type="PROSITE" id="PS50850">
    <property type="entry name" value="MFS"/>
    <property type="match status" value="1"/>
</dbReference>
<keyword evidence="6 8" id="KW-1133">Transmembrane helix</keyword>
<gene>
    <name evidence="10" type="ORF">TEK04_15745</name>
</gene>
<feature type="transmembrane region" description="Helical" evidence="8">
    <location>
        <begin position="253"/>
        <end position="279"/>
    </location>
</feature>
<dbReference type="PANTHER" id="PTHR42718:SF9">
    <property type="entry name" value="MAJOR FACILITATOR SUPERFAMILY MULTIDRUG TRANSPORTER MFSC"/>
    <property type="match status" value="1"/>
</dbReference>
<feature type="transmembrane region" description="Helical" evidence="8">
    <location>
        <begin position="319"/>
        <end position="336"/>
    </location>
</feature>
<dbReference type="NCBIfam" id="TIGR00711">
    <property type="entry name" value="efflux_EmrB"/>
    <property type="match status" value="1"/>
</dbReference>
<evidence type="ECO:0000256" key="3">
    <source>
        <dbReference type="ARBA" id="ARBA00022448"/>
    </source>
</evidence>
<dbReference type="EMBL" id="JBAPLU010000017">
    <property type="protein sequence ID" value="MEI4273180.1"/>
    <property type="molecule type" value="Genomic_DNA"/>
</dbReference>
<dbReference type="CDD" id="cd17503">
    <property type="entry name" value="MFS_LmrB_MDR_like"/>
    <property type="match status" value="1"/>
</dbReference>
<protein>
    <submittedName>
        <fullName evidence="10">MDR family MFS transporter</fullName>
    </submittedName>
</protein>
<evidence type="ECO:0000256" key="4">
    <source>
        <dbReference type="ARBA" id="ARBA00022475"/>
    </source>
</evidence>
<feature type="transmembrane region" description="Helical" evidence="8">
    <location>
        <begin position="150"/>
        <end position="168"/>
    </location>
</feature>
<dbReference type="InterPro" id="IPR011701">
    <property type="entry name" value="MFS"/>
</dbReference>
<keyword evidence="4" id="KW-1003">Cell membrane</keyword>
<keyword evidence="5 8" id="KW-0812">Transmembrane</keyword>
<feature type="transmembrane region" description="Helical" evidence="8">
    <location>
        <begin position="391"/>
        <end position="410"/>
    </location>
</feature>
<keyword evidence="11" id="KW-1185">Reference proteome</keyword>
<evidence type="ECO:0000313" key="11">
    <source>
        <dbReference type="Proteomes" id="UP001361570"/>
    </source>
</evidence>
<evidence type="ECO:0000256" key="5">
    <source>
        <dbReference type="ARBA" id="ARBA00022692"/>
    </source>
</evidence>
<feature type="transmembrane region" description="Helical" evidence="8">
    <location>
        <begin position="124"/>
        <end position="144"/>
    </location>
</feature>
<dbReference type="Proteomes" id="UP001361570">
    <property type="component" value="Unassembled WGS sequence"/>
</dbReference>
<comment type="subcellular location">
    <subcellularLocation>
        <location evidence="1">Cell membrane</location>
        <topology evidence="1">Multi-pass membrane protein</topology>
    </subcellularLocation>
</comment>
<feature type="transmembrane region" description="Helical" evidence="8">
    <location>
        <begin position="180"/>
        <end position="203"/>
    </location>
</feature>
<evidence type="ECO:0000256" key="2">
    <source>
        <dbReference type="ARBA" id="ARBA00008537"/>
    </source>
</evidence>
<reference evidence="10 11" key="1">
    <citation type="submission" date="2024-03" db="EMBL/GenBank/DDBJ databases">
        <title>Draft genome sequence of Klenkia sp. LSe6-5.</title>
        <authorList>
            <person name="Duangmal K."/>
            <person name="Chantavorakit T."/>
        </authorList>
    </citation>
    <scope>NUCLEOTIDE SEQUENCE [LARGE SCALE GENOMIC DNA]</scope>
    <source>
        <strain evidence="10 11">LSe6-5</strain>
    </source>
</reference>
<feature type="transmembrane region" description="Helical" evidence="8">
    <location>
        <begin position="285"/>
        <end position="307"/>
    </location>
</feature>
<feature type="transmembrane region" description="Helical" evidence="8">
    <location>
        <begin position="33"/>
        <end position="55"/>
    </location>
</feature>
<feature type="transmembrane region" description="Helical" evidence="8">
    <location>
        <begin position="62"/>
        <end position="85"/>
    </location>
</feature>
<keyword evidence="7 8" id="KW-0472">Membrane</keyword>
<evidence type="ECO:0000256" key="1">
    <source>
        <dbReference type="ARBA" id="ARBA00004651"/>
    </source>
</evidence>
<keyword evidence="3" id="KW-0813">Transport</keyword>
<comment type="caution">
    <text evidence="10">The sequence shown here is derived from an EMBL/GenBank/DDBJ whole genome shotgun (WGS) entry which is preliminary data.</text>
</comment>
<evidence type="ECO:0000256" key="7">
    <source>
        <dbReference type="ARBA" id="ARBA00023136"/>
    </source>
</evidence>
<evidence type="ECO:0000256" key="8">
    <source>
        <dbReference type="SAM" id="Phobius"/>
    </source>
</evidence>
<dbReference type="PANTHER" id="PTHR42718">
    <property type="entry name" value="MAJOR FACILITATOR SUPERFAMILY MULTIDRUG TRANSPORTER MFSC"/>
    <property type="match status" value="1"/>
</dbReference>
<comment type="similarity">
    <text evidence="2">Belongs to the major facilitator superfamily. EmrB family.</text>
</comment>
<proteinExistence type="inferred from homology"/>
<name>A0ABU8DWV7_9ACTN</name>
<dbReference type="InterPro" id="IPR020846">
    <property type="entry name" value="MFS_dom"/>
</dbReference>
<dbReference type="Gene3D" id="1.20.1720.10">
    <property type="entry name" value="Multidrug resistance protein D"/>
    <property type="match status" value="1"/>
</dbReference>
<dbReference type="Gene3D" id="1.20.1250.20">
    <property type="entry name" value="MFS general substrate transporter like domains"/>
    <property type="match status" value="1"/>
</dbReference>
<evidence type="ECO:0000256" key="6">
    <source>
        <dbReference type="ARBA" id="ARBA00022989"/>
    </source>
</evidence>
<feature type="transmembrane region" description="Helical" evidence="8">
    <location>
        <begin position="91"/>
        <end position="112"/>
    </location>
</feature>
<dbReference type="RefSeq" id="WP_336405301.1">
    <property type="nucleotide sequence ID" value="NZ_JBAPLU010000017.1"/>
</dbReference>
<accession>A0ABU8DWV7</accession>
<feature type="transmembrane region" description="Helical" evidence="8">
    <location>
        <begin position="416"/>
        <end position="440"/>
    </location>
</feature>
<evidence type="ECO:0000259" key="9">
    <source>
        <dbReference type="PROSITE" id="PS50850"/>
    </source>
</evidence>
<feature type="transmembrane region" description="Helical" evidence="8">
    <location>
        <begin position="215"/>
        <end position="232"/>
    </location>
</feature>
<dbReference type="Pfam" id="PF07690">
    <property type="entry name" value="MFS_1"/>
    <property type="match status" value="1"/>
</dbReference>
<feature type="transmembrane region" description="Helical" evidence="8">
    <location>
        <begin position="348"/>
        <end position="370"/>
    </location>
</feature>
<organism evidence="10 11">
    <name type="scientific">Klenkia sesuvii</name>
    <dbReference type="NCBI Taxonomy" id="3103137"/>
    <lineage>
        <taxon>Bacteria</taxon>
        <taxon>Bacillati</taxon>
        <taxon>Actinomycetota</taxon>
        <taxon>Actinomycetes</taxon>
        <taxon>Geodermatophilales</taxon>
        <taxon>Geodermatophilaceae</taxon>
        <taxon>Klenkia</taxon>
    </lineage>
</organism>
<sequence length="454" mass="46959">MTAGFVVILNETVMSVALPTLMVQLQITASTAQWLTTGYLLTMAVVIPMTGYLIARFSLRRLYTTAMALFAAGTLMAAVSPGFLALLAGRVVQACGTAIMIPLLMTTVLTVVPVSRRGAMMGRIAIVIAVAPAIGPTISGLVLESLGWRWLFWLVLPIALLTLLLGAWRVTNVTRTRAVALDFVSVPLAALAFGGLVFGLSTIGESAEAEPLVPAWVPLTVGAMALVVFTMRQRVLQRRDAALLSVQVFATRSFTVAALIIAISMLALFGALIVLPVYLQNVLGVSTLVTGLILLPGGLSMAVVSPITGRLCDRIGPKPIALPGAIALCAALWGFTTLDVDTPLPVVAALHTLLSAGLSSVLTPLLASALGALPAELHSHGSAMINTVQQLAGATGTALFITLMAQAGHVGDNAPIVGVQLAFTVGAGLSIISVVGVLFVRGSGARRASQAVVH</sequence>
<dbReference type="SUPFAM" id="SSF103473">
    <property type="entry name" value="MFS general substrate transporter"/>
    <property type="match status" value="1"/>
</dbReference>
<evidence type="ECO:0000313" key="10">
    <source>
        <dbReference type="EMBL" id="MEI4273180.1"/>
    </source>
</evidence>
<dbReference type="InterPro" id="IPR004638">
    <property type="entry name" value="EmrB-like"/>
</dbReference>
<dbReference type="InterPro" id="IPR036259">
    <property type="entry name" value="MFS_trans_sf"/>
</dbReference>
<feature type="domain" description="Major facilitator superfamily (MFS) profile" evidence="9">
    <location>
        <begin position="1"/>
        <end position="445"/>
    </location>
</feature>